<dbReference type="InterPro" id="IPR001367">
    <property type="entry name" value="Fe_dep_repressor"/>
</dbReference>
<dbReference type="EMBL" id="VLLG01000006">
    <property type="protein sequence ID" value="TWI82635.1"/>
    <property type="molecule type" value="Genomic_DNA"/>
</dbReference>
<dbReference type="InterPro" id="IPR036390">
    <property type="entry name" value="WH_DNA-bd_sf"/>
</dbReference>
<evidence type="ECO:0000313" key="15">
    <source>
        <dbReference type="EMBL" id="TWI82635.1"/>
    </source>
</evidence>
<keyword evidence="8" id="KW-0238">DNA-binding</keyword>
<evidence type="ECO:0000256" key="11">
    <source>
        <dbReference type="ARBA" id="ARBA00023211"/>
    </source>
</evidence>
<evidence type="ECO:0000256" key="1">
    <source>
        <dbReference type="ARBA" id="ARBA00004496"/>
    </source>
</evidence>
<evidence type="ECO:0000256" key="13">
    <source>
        <dbReference type="ARBA" id="ARBA00032593"/>
    </source>
</evidence>
<dbReference type="Pfam" id="PF02742">
    <property type="entry name" value="Fe_dep_repr_C"/>
    <property type="match status" value="1"/>
</dbReference>
<dbReference type="InterPro" id="IPR036421">
    <property type="entry name" value="Fe_dep_repressor_sf"/>
</dbReference>
<comment type="function">
    <text evidence="12">In the presence of manganese, represses expression of mntH and mntS. Up-regulates expression of mntP.</text>
</comment>
<dbReference type="PANTHER" id="PTHR33238">
    <property type="entry name" value="IRON (METAL) DEPENDENT REPRESSOR, DTXR FAMILY"/>
    <property type="match status" value="1"/>
</dbReference>
<sequence length="218" mass="24190">MHSFTEENYLKAIYKLQEANGEMVATSEVAKILAVNAASVTDMVKKMAQKKLIIYQKMKGVKLSEKGKQVAIGIIRNHRLWEVFLVDKLGFRWDEVHELAEQLEHIQSETLISKLDAYLGHPKTDPHGDPIPDANGVFAKSKSVLLSSMDAGGHGKFTGVSDHTPAFLSYLDKIGLSLGDTIKVMQVEEFDKSYTLQLKTKKEITVSFKVANGLLISA</sequence>
<keyword evidence="6" id="KW-0678">Repressor</keyword>
<dbReference type="PANTHER" id="PTHR33238:SF11">
    <property type="entry name" value="TRANSCRIPTIONAL REGULATOR MNTR"/>
    <property type="match status" value="1"/>
</dbReference>
<evidence type="ECO:0000256" key="9">
    <source>
        <dbReference type="ARBA" id="ARBA00023159"/>
    </source>
</evidence>
<dbReference type="SUPFAM" id="SSF47979">
    <property type="entry name" value="Iron-dependent repressor protein, dimerization domain"/>
    <property type="match status" value="1"/>
</dbReference>
<dbReference type="InterPro" id="IPR022689">
    <property type="entry name" value="Iron_dep_repressor"/>
</dbReference>
<evidence type="ECO:0000256" key="2">
    <source>
        <dbReference type="ARBA" id="ARBA00007871"/>
    </source>
</evidence>
<dbReference type="GO" id="GO:0045892">
    <property type="term" value="P:negative regulation of DNA-templated transcription"/>
    <property type="evidence" value="ECO:0007669"/>
    <property type="project" value="TreeGrafter"/>
</dbReference>
<dbReference type="Gene3D" id="2.30.30.90">
    <property type="match status" value="1"/>
</dbReference>
<organism evidence="15 16">
    <name type="scientific">Chitinophaga japonensis</name>
    <name type="common">Flexibacter japonensis</name>
    <dbReference type="NCBI Taxonomy" id="104662"/>
    <lineage>
        <taxon>Bacteria</taxon>
        <taxon>Pseudomonadati</taxon>
        <taxon>Bacteroidota</taxon>
        <taxon>Chitinophagia</taxon>
        <taxon>Chitinophagales</taxon>
        <taxon>Chitinophagaceae</taxon>
        <taxon>Chitinophaga</taxon>
    </lineage>
</organism>
<dbReference type="Gene3D" id="1.10.10.10">
    <property type="entry name" value="Winged helix-like DNA-binding domain superfamily/Winged helix DNA-binding domain"/>
    <property type="match status" value="1"/>
</dbReference>
<dbReference type="InterPro" id="IPR036388">
    <property type="entry name" value="WH-like_DNA-bd_sf"/>
</dbReference>
<keyword evidence="11" id="KW-0464">Manganese</keyword>
<keyword evidence="5" id="KW-0963">Cytoplasm</keyword>
<comment type="subcellular location">
    <subcellularLocation>
        <location evidence="1">Cytoplasm</location>
    </subcellularLocation>
</comment>
<dbReference type="Pfam" id="PF04023">
    <property type="entry name" value="FeoA"/>
    <property type="match status" value="1"/>
</dbReference>
<evidence type="ECO:0000256" key="10">
    <source>
        <dbReference type="ARBA" id="ARBA00023163"/>
    </source>
</evidence>
<comment type="similarity">
    <text evidence="2">Belongs to the DtxR/MntR family.</text>
</comment>
<dbReference type="Gene3D" id="1.10.60.10">
    <property type="entry name" value="Iron dependent repressor, metal binding and dimerisation domain"/>
    <property type="match status" value="1"/>
</dbReference>
<evidence type="ECO:0000259" key="14">
    <source>
        <dbReference type="PROSITE" id="PS50944"/>
    </source>
</evidence>
<evidence type="ECO:0000256" key="8">
    <source>
        <dbReference type="ARBA" id="ARBA00023125"/>
    </source>
</evidence>
<comment type="caution">
    <text evidence="15">The sequence shown here is derived from an EMBL/GenBank/DDBJ whole genome shotgun (WGS) entry which is preliminary data.</text>
</comment>
<dbReference type="GO" id="GO:0003677">
    <property type="term" value="F:DNA binding"/>
    <property type="evidence" value="ECO:0007669"/>
    <property type="project" value="UniProtKB-KW"/>
</dbReference>
<accession>A0A562SMY0</accession>
<name>A0A562SMY0_CHIJA</name>
<dbReference type="AlphaFoldDB" id="A0A562SMY0"/>
<evidence type="ECO:0000313" key="16">
    <source>
        <dbReference type="Proteomes" id="UP000316778"/>
    </source>
</evidence>
<dbReference type="GO" id="GO:0003700">
    <property type="term" value="F:DNA-binding transcription factor activity"/>
    <property type="evidence" value="ECO:0007669"/>
    <property type="project" value="InterPro"/>
</dbReference>
<dbReference type="GO" id="GO:0046914">
    <property type="term" value="F:transition metal ion binding"/>
    <property type="evidence" value="ECO:0007669"/>
    <property type="project" value="InterPro"/>
</dbReference>
<keyword evidence="7" id="KW-0805">Transcription regulation</keyword>
<keyword evidence="9" id="KW-0010">Activator</keyword>
<gene>
    <name evidence="15" type="ORF">LX66_5211</name>
</gene>
<evidence type="ECO:0000256" key="4">
    <source>
        <dbReference type="ARBA" id="ARBA00022386"/>
    </source>
</evidence>
<dbReference type="RefSeq" id="WP_145718877.1">
    <property type="nucleotide sequence ID" value="NZ_BAAAFY010000006.1"/>
</dbReference>
<reference evidence="15 16" key="1">
    <citation type="journal article" date="2013" name="Stand. Genomic Sci.">
        <title>Genomic Encyclopedia of Type Strains, Phase I: The one thousand microbial genomes (KMG-I) project.</title>
        <authorList>
            <person name="Kyrpides N.C."/>
            <person name="Woyke T."/>
            <person name="Eisen J.A."/>
            <person name="Garrity G."/>
            <person name="Lilburn T.G."/>
            <person name="Beck B.J."/>
            <person name="Whitman W.B."/>
            <person name="Hugenholtz P."/>
            <person name="Klenk H.P."/>
        </authorList>
    </citation>
    <scope>NUCLEOTIDE SEQUENCE [LARGE SCALE GENOMIC DNA]</scope>
    <source>
        <strain evidence="15 16">DSM 13484</strain>
    </source>
</reference>
<evidence type="ECO:0000256" key="5">
    <source>
        <dbReference type="ARBA" id="ARBA00022490"/>
    </source>
</evidence>
<evidence type="ECO:0000256" key="3">
    <source>
        <dbReference type="ARBA" id="ARBA00011738"/>
    </source>
</evidence>
<dbReference type="Pfam" id="PF01325">
    <property type="entry name" value="Fe_dep_repress"/>
    <property type="match status" value="1"/>
</dbReference>
<keyword evidence="16" id="KW-1185">Reference proteome</keyword>
<protein>
    <recommendedName>
        <fullName evidence="4">Transcriptional regulator MntR</fullName>
    </recommendedName>
    <alternativeName>
        <fullName evidence="13">Manganese transport regulator</fullName>
    </alternativeName>
</protein>
<dbReference type="SMART" id="SM00529">
    <property type="entry name" value="HTH_DTXR"/>
    <property type="match status" value="1"/>
</dbReference>
<comment type="subunit">
    <text evidence="3">Homodimer.</text>
</comment>
<dbReference type="PROSITE" id="PS50944">
    <property type="entry name" value="HTH_DTXR"/>
    <property type="match status" value="1"/>
</dbReference>
<keyword evidence="10" id="KW-0804">Transcription</keyword>
<evidence type="ECO:0000256" key="7">
    <source>
        <dbReference type="ARBA" id="ARBA00023015"/>
    </source>
</evidence>
<dbReference type="GO" id="GO:0005737">
    <property type="term" value="C:cytoplasm"/>
    <property type="evidence" value="ECO:0007669"/>
    <property type="project" value="UniProtKB-SubCell"/>
</dbReference>
<dbReference type="GO" id="GO:0046983">
    <property type="term" value="F:protein dimerization activity"/>
    <property type="evidence" value="ECO:0007669"/>
    <property type="project" value="InterPro"/>
</dbReference>
<dbReference type="InterPro" id="IPR022687">
    <property type="entry name" value="HTH_DTXR"/>
</dbReference>
<dbReference type="SUPFAM" id="SSF46785">
    <property type="entry name" value="Winged helix' DNA-binding domain"/>
    <property type="match status" value="1"/>
</dbReference>
<evidence type="ECO:0000256" key="12">
    <source>
        <dbReference type="ARBA" id="ARBA00025185"/>
    </source>
</evidence>
<feature type="domain" description="HTH dtxR-type" evidence="14">
    <location>
        <begin position="1"/>
        <end position="64"/>
    </location>
</feature>
<evidence type="ECO:0000256" key="6">
    <source>
        <dbReference type="ARBA" id="ARBA00022491"/>
    </source>
</evidence>
<dbReference type="InterPro" id="IPR007167">
    <property type="entry name" value="Fe-transptr_FeoA-like"/>
</dbReference>
<dbReference type="InterPro" id="IPR050536">
    <property type="entry name" value="DtxR_MntR_Metal-Reg"/>
</dbReference>
<dbReference type="OrthoDB" id="9791355at2"/>
<dbReference type="InterPro" id="IPR038157">
    <property type="entry name" value="FeoA_core_dom"/>
</dbReference>
<proteinExistence type="inferred from homology"/>
<dbReference type="Proteomes" id="UP000316778">
    <property type="component" value="Unassembled WGS sequence"/>
</dbReference>